<sequence length="345" mass="37381">MITADGTRESVHEFAQAVRDALSDLPADEIDELTDGLEADLFERAAEGGGTDAFGDPVVYAAELRTSAGLPERPAQPRRFTPAEQFGASAAAKWKAAVSAVRGNAFGAWLIDLAVALRPVWWVLRGWVVWQVVTILLWDQSYGFLPISHASDFNFWPWLLLLGLVLISVQWGRGRWMRGRWARGLLLLISIVAAVALLPVLTFAINATWSQSSVDEMTSVPTSSDGMFDNGRQVYNIYAYDSDGKLLQNVRLYDQDGKQLITAPDETYPDYGAQNHYGESFTVTPNPLGSGATGWSIYPLPTKAAVQYPPFPQLGPLAPASETMTPGASAPTPTPVPTPSATPAS</sequence>
<accession>A0A387BS24</accession>
<evidence type="ECO:0000313" key="3">
    <source>
        <dbReference type="EMBL" id="AYG03806.1"/>
    </source>
</evidence>
<keyword evidence="2" id="KW-0812">Transmembrane</keyword>
<name>A0A387BS24_9MICO</name>
<dbReference type="OrthoDB" id="5185521at2"/>
<organism evidence="3 4">
    <name type="scientific">Gryllotalpicola protaetiae</name>
    <dbReference type="NCBI Taxonomy" id="2419771"/>
    <lineage>
        <taxon>Bacteria</taxon>
        <taxon>Bacillati</taxon>
        <taxon>Actinomycetota</taxon>
        <taxon>Actinomycetes</taxon>
        <taxon>Micrococcales</taxon>
        <taxon>Microbacteriaceae</taxon>
        <taxon>Gryllotalpicola</taxon>
    </lineage>
</organism>
<dbReference type="Pfam" id="PF22564">
    <property type="entry name" value="HAAS"/>
    <property type="match status" value="1"/>
</dbReference>
<dbReference type="RefSeq" id="WP_120789339.1">
    <property type="nucleotide sequence ID" value="NZ_CP032624.1"/>
</dbReference>
<gene>
    <name evidence="3" type="ORF">D7I44_09825</name>
</gene>
<dbReference type="Proteomes" id="UP000275069">
    <property type="component" value="Chromosome"/>
</dbReference>
<dbReference type="KEGG" id="gry:D7I44_09825"/>
<dbReference type="EMBL" id="CP032624">
    <property type="protein sequence ID" value="AYG03806.1"/>
    <property type="molecule type" value="Genomic_DNA"/>
</dbReference>
<protein>
    <submittedName>
        <fullName evidence="3">Uncharacterized protein</fullName>
    </submittedName>
</protein>
<feature type="region of interest" description="Disordered" evidence="1">
    <location>
        <begin position="312"/>
        <end position="345"/>
    </location>
</feature>
<reference evidence="3 4" key="1">
    <citation type="submission" date="2018-09" db="EMBL/GenBank/DDBJ databases">
        <title>Genome sequencing of strain 2DFW10M-5.</title>
        <authorList>
            <person name="Heo J."/>
            <person name="Kim S.-J."/>
            <person name="Kwon S.-W."/>
        </authorList>
    </citation>
    <scope>NUCLEOTIDE SEQUENCE [LARGE SCALE GENOMIC DNA]</scope>
    <source>
        <strain evidence="3 4">2DFW10M-5</strain>
    </source>
</reference>
<evidence type="ECO:0000256" key="1">
    <source>
        <dbReference type="SAM" id="MobiDB-lite"/>
    </source>
</evidence>
<feature type="transmembrane region" description="Helical" evidence="2">
    <location>
        <begin position="120"/>
        <end position="138"/>
    </location>
</feature>
<dbReference type="AlphaFoldDB" id="A0A387BS24"/>
<feature type="compositionally biased region" description="Pro residues" evidence="1">
    <location>
        <begin position="332"/>
        <end position="345"/>
    </location>
</feature>
<proteinExistence type="predicted"/>
<keyword evidence="4" id="KW-1185">Reference proteome</keyword>
<keyword evidence="2" id="KW-0472">Membrane</keyword>
<feature type="transmembrane region" description="Helical" evidence="2">
    <location>
        <begin position="153"/>
        <end position="172"/>
    </location>
</feature>
<keyword evidence="2" id="KW-1133">Transmembrane helix</keyword>
<evidence type="ECO:0000313" key="4">
    <source>
        <dbReference type="Proteomes" id="UP000275069"/>
    </source>
</evidence>
<evidence type="ECO:0000256" key="2">
    <source>
        <dbReference type="SAM" id="Phobius"/>
    </source>
</evidence>
<feature type="transmembrane region" description="Helical" evidence="2">
    <location>
        <begin position="184"/>
        <end position="209"/>
    </location>
</feature>